<sequence>MRNSPRPTPALLLLAALTSAPPAATAAETAADRLTRIEAETLVLKAREKQLEVQVNIMSKQNDIVAKQQLNEMMVQNAVLGDPVIRSIEGIGKTLYATLELNNGTQVDAQVGEVLSNGMKVVSIRSNEVIVQTGKKRRVRLAANARPPATFNPNFPSAGVPLPPPLPMSLPMSMGLPPGGGK</sequence>
<accession>A0A1I4M5N2</accession>
<evidence type="ECO:0000313" key="2">
    <source>
        <dbReference type="EMBL" id="SFL98480.1"/>
    </source>
</evidence>
<evidence type="ECO:0000313" key="3">
    <source>
        <dbReference type="Proteomes" id="UP000199470"/>
    </source>
</evidence>
<feature type="signal peptide" evidence="1">
    <location>
        <begin position="1"/>
        <end position="26"/>
    </location>
</feature>
<dbReference type="NCBIfam" id="TIGR03021">
    <property type="entry name" value="pilP_fam"/>
    <property type="match status" value="1"/>
</dbReference>
<evidence type="ECO:0000256" key="1">
    <source>
        <dbReference type="SAM" id="SignalP"/>
    </source>
</evidence>
<dbReference type="OrthoDB" id="6464558at2"/>
<dbReference type="EMBL" id="FOTW01000010">
    <property type="protein sequence ID" value="SFL98480.1"/>
    <property type="molecule type" value="Genomic_DNA"/>
</dbReference>
<name>A0A1I4M5N2_9BURK</name>
<feature type="chain" id="PRO_5011589816" evidence="1">
    <location>
        <begin position="27"/>
        <end position="182"/>
    </location>
</feature>
<dbReference type="STRING" id="758825.SAMN02982985_02258"/>
<organism evidence="2 3">
    <name type="scientific">Rugamonas rubra</name>
    <dbReference type="NCBI Taxonomy" id="758825"/>
    <lineage>
        <taxon>Bacteria</taxon>
        <taxon>Pseudomonadati</taxon>
        <taxon>Pseudomonadota</taxon>
        <taxon>Betaproteobacteria</taxon>
        <taxon>Burkholderiales</taxon>
        <taxon>Oxalobacteraceae</taxon>
        <taxon>Telluria group</taxon>
        <taxon>Rugamonas</taxon>
    </lineage>
</organism>
<reference evidence="2 3" key="1">
    <citation type="submission" date="2016-10" db="EMBL/GenBank/DDBJ databases">
        <authorList>
            <person name="de Groot N.N."/>
        </authorList>
    </citation>
    <scope>NUCLEOTIDE SEQUENCE [LARGE SCALE GENOMIC DNA]</scope>
    <source>
        <strain evidence="2 3">ATCC 43154</strain>
    </source>
</reference>
<protein>
    <submittedName>
        <fullName evidence="2">Type IV pilus biogenesis protein PilP</fullName>
    </submittedName>
</protein>
<keyword evidence="3" id="KW-1185">Reference proteome</keyword>
<dbReference type="Proteomes" id="UP000199470">
    <property type="component" value="Unassembled WGS sequence"/>
</dbReference>
<keyword evidence="1" id="KW-0732">Signal</keyword>
<gene>
    <name evidence="2" type="ORF">SAMN02982985_02258</name>
</gene>
<dbReference type="AlphaFoldDB" id="A0A1I4M5N2"/>
<proteinExistence type="predicted"/>
<dbReference type="InterPro" id="IPR022753">
    <property type="entry name" value="T4SS_pilus_biogen_PilP"/>
</dbReference>
<dbReference type="RefSeq" id="WP_093387559.1">
    <property type="nucleotide sequence ID" value="NZ_FOTW01000010.1"/>
</dbReference>